<dbReference type="AlphaFoldDB" id="A0A1G2K9A4"/>
<comment type="caution">
    <text evidence="1">The sequence shown here is derived from an EMBL/GenBank/DDBJ whole genome shotgun (WGS) entry which is preliminary data.</text>
</comment>
<evidence type="ECO:0000313" key="2">
    <source>
        <dbReference type="Proteomes" id="UP000177152"/>
    </source>
</evidence>
<sequence length="381" mass="39222">MFNTFIARMGYKATSAVLIVALFFWLSGLPSWIGLAEAVSLINVSDTLQDSAPSNPANNTIVFNTPTGVANGGAVTIAFQSGFNLASIVFSDIDVATTSGEFSLAADCTGSEMASAAVVSQDLIITFCSGDGGLLQASATATIKIGTNATFQTTGVNRIVNPSTIGSYVLFATAGIDVAEFRVAIVNNVTVTASVSTSFTFVIKGLATSTAVNGDTTTGSTSPNIINFSTTTPGSAKVMGQQLEVTTNAVHGFIVTVQENQNLLSSSGADIDLFKDGAMTAIPIAWASPAGILDAEETYGHFGVTSDDADLNGGEFSGTTYAGNFSATNTPRQVFSHAGPSDGTTQNKGMAKVAYKLEISALQEAAPDYTNTLTYVATPTF</sequence>
<accession>A0A1G2K9A4</accession>
<dbReference type="EMBL" id="MHQC01000019">
    <property type="protein sequence ID" value="OGZ95050.1"/>
    <property type="molecule type" value="Genomic_DNA"/>
</dbReference>
<gene>
    <name evidence="1" type="ORF">A2633_02225</name>
</gene>
<evidence type="ECO:0000313" key="1">
    <source>
        <dbReference type="EMBL" id="OGZ95050.1"/>
    </source>
</evidence>
<protein>
    <submittedName>
        <fullName evidence="1">Uncharacterized protein</fullName>
    </submittedName>
</protein>
<reference evidence="1 2" key="1">
    <citation type="journal article" date="2016" name="Nat. Commun.">
        <title>Thousands of microbial genomes shed light on interconnected biogeochemical processes in an aquifer system.</title>
        <authorList>
            <person name="Anantharaman K."/>
            <person name="Brown C.T."/>
            <person name="Hug L.A."/>
            <person name="Sharon I."/>
            <person name="Castelle C.J."/>
            <person name="Probst A.J."/>
            <person name="Thomas B.C."/>
            <person name="Singh A."/>
            <person name="Wilkins M.J."/>
            <person name="Karaoz U."/>
            <person name="Brodie E.L."/>
            <person name="Williams K.H."/>
            <person name="Hubbard S.S."/>
            <person name="Banfield J.F."/>
        </authorList>
    </citation>
    <scope>NUCLEOTIDE SEQUENCE [LARGE SCALE GENOMIC DNA]</scope>
</reference>
<organism evidence="1 2">
    <name type="scientific">Candidatus Sungbacteria bacterium RIFCSPHIGHO2_01_FULL_47_32</name>
    <dbReference type="NCBI Taxonomy" id="1802264"/>
    <lineage>
        <taxon>Bacteria</taxon>
        <taxon>Candidatus Sungiibacteriota</taxon>
    </lineage>
</organism>
<proteinExistence type="predicted"/>
<name>A0A1G2K9A4_9BACT</name>
<dbReference type="Proteomes" id="UP000177152">
    <property type="component" value="Unassembled WGS sequence"/>
</dbReference>